<evidence type="ECO:0000256" key="5">
    <source>
        <dbReference type="ARBA" id="ARBA00023054"/>
    </source>
</evidence>
<dbReference type="CDD" id="cd14824">
    <property type="entry name" value="Longin"/>
    <property type="match status" value="1"/>
</dbReference>
<comment type="caution">
    <text evidence="9">The sequence shown here is derived from an EMBL/GenBank/DDBJ whole genome shotgun (WGS) entry which is preliminary data.</text>
</comment>
<keyword evidence="6 7" id="KW-0472">Membrane</keyword>
<evidence type="ECO:0000256" key="2">
    <source>
        <dbReference type="ARBA" id="ARBA00004394"/>
    </source>
</evidence>
<name>A0A834SZZ2_9FABA</name>
<protein>
    <submittedName>
        <fullName evidence="9">25.3 kDa vesicle transport protein</fullName>
    </submittedName>
</protein>
<dbReference type="GO" id="GO:0005789">
    <property type="term" value="C:endoplasmic reticulum membrane"/>
    <property type="evidence" value="ECO:0007669"/>
    <property type="project" value="UniProtKB-SubCell"/>
</dbReference>
<evidence type="ECO:0000259" key="8">
    <source>
        <dbReference type="PROSITE" id="PS50859"/>
    </source>
</evidence>
<evidence type="ECO:0000256" key="4">
    <source>
        <dbReference type="ARBA" id="ARBA00022927"/>
    </source>
</evidence>
<feature type="domain" description="Longin" evidence="8">
    <location>
        <begin position="6"/>
        <end position="122"/>
    </location>
</feature>
<dbReference type="PROSITE" id="PS50859">
    <property type="entry name" value="LONGIN"/>
    <property type="match status" value="1"/>
</dbReference>
<reference evidence="9" key="1">
    <citation type="submission" date="2020-09" db="EMBL/GenBank/DDBJ databases">
        <title>Genome-Enabled Discovery of Anthraquinone Biosynthesis in Senna tora.</title>
        <authorList>
            <person name="Kang S.-H."/>
            <person name="Pandey R.P."/>
            <person name="Lee C.-M."/>
            <person name="Sim J.-S."/>
            <person name="Jeong J.-T."/>
            <person name="Choi B.-S."/>
            <person name="Jung M."/>
            <person name="Ginzburg D."/>
            <person name="Zhao K."/>
            <person name="Won S.Y."/>
            <person name="Oh T.-J."/>
            <person name="Yu Y."/>
            <person name="Kim N.-H."/>
            <person name="Lee O.R."/>
            <person name="Lee T.-H."/>
            <person name="Bashyal P."/>
            <person name="Kim T.-S."/>
            <person name="Lee W.-H."/>
            <person name="Kawkins C."/>
            <person name="Kim C.-K."/>
            <person name="Kim J.S."/>
            <person name="Ahn B.O."/>
            <person name="Rhee S.Y."/>
            <person name="Sohng J.K."/>
        </authorList>
    </citation>
    <scope>NUCLEOTIDE SEQUENCE</scope>
    <source>
        <tissue evidence="9">Leaf</tissue>
    </source>
</reference>
<dbReference type="Proteomes" id="UP000634136">
    <property type="component" value="Unassembled WGS sequence"/>
</dbReference>
<dbReference type="InterPro" id="IPR044565">
    <property type="entry name" value="Sec22"/>
</dbReference>
<comment type="similarity">
    <text evidence="3">Belongs to the synaptobrevin family.</text>
</comment>
<dbReference type="SMART" id="SM01270">
    <property type="entry name" value="Longin"/>
    <property type="match status" value="1"/>
</dbReference>
<evidence type="ECO:0000256" key="1">
    <source>
        <dbReference type="ARBA" id="ARBA00004163"/>
    </source>
</evidence>
<dbReference type="Gene3D" id="3.30.450.50">
    <property type="entry name" value="Longin domain"/>
    <property type="match status" value="1"/>
</dbReference>
<dbReference type="AlphaFoldDB" id="A0A834SZZ2"/>
<dbReference type="InterPro" id="IPR011012">
    <property type="entry name" value="Longin-like_dom_sf"/>
</dbReference>
<evidence type="ECO:0000256" key="6">
    <source>
        <dbReference type="ARBA" id="ARBA00023136"/>
    </source>
</evidence>
<dbReference type="EMBL" id="JAAIUW010000010">
    <property type="protein sequence ID" value="KAF7813279.1"/>
    <property type="molecule type" value="Genomic_DNA"/>
</dbReference>
<organism evidence="9 10">
    <name type="scientific">Senna tora</name>
    <dbReference type="NCBI Taxonomy" id="362788"/>
    <lineage>
        <taxon>Eukaryota</taxon>
        <taxon>Viridiplantae</taxon>
        <taxon>Streptophyta</taxon>
        <taxon>Embryophyta</taxon>
        <taxon>Tracheophyta</taxon>
        <taxon>Spermatophyta</taxon>
        <taxon>Magnoliopsida</taxon>
        <taxon>eudicotyledons</taxon>
        <taxon>Gunneridae</taxon>
        <taxon>Pentapetalae</taxon>
        <taxon>rosids</taxon>
        <taxon>fabids</taxon>
        <taxon>Fabales</taxon>
        <taxon>Fabaceae</taxon>
        <taxon>Caesalpinioideae</taxon>
        <taxon>Cassia clade</taxon>
        <taxon>Senna</taxon>
    </lineage>
</organism>
<keyword evidence="7" id="KW-0812">Transmembrane</keyword>
<dbReference type="GO" id="GO:0006888">
    <property type="term" value="P:endoplasmic reticulum to Golgi vesicle-mediated transport"/>
    <property type="evidence" value="ECO:0007669"/>
    <property type="project" value="InterPro"/>
</dbReference>
<keyword evidence="4" id="KW-0813">Transport</keyword>
<dbReference type="SUPFAM" id="SSF64356">
    <property type="entry name" value="SNARE-like"/>
    <property type="match status" value="1"/>
</dbReference>
<keyword evidence="7" id="KW-1133">Transmembrane helix</keyword>
<dbReference type="PANTHER" id="PTHR45837">
    <property type="entry name" value="VESICLE-TRAFFICKING PROTEIN SEC22B"/>
    <property type="match status" value="1"/>
</dbReference>
<dbReference type="OrthoDB" id="1719357at2759"/>
<accession>A0A834SZZ2</accession>
<evidence type="ECO:0000313" key="9">
    <source>
        <dbReference type="EMBL" id="KAF7813279.1"/>
    </source>
</evidence>
<dbReference type="GO" id="GO:0000139">
    <property type="term" value="C:Golgi membrane"/>
    <property type="evidence" value="ECO:0007669"/>
    <property type="project" value="UniProtKB-SubCell"/>
</dbReference>
<gene>
    <name evidence="9" type="ORF">G2W53_034255</name>
</gene>
<evidence type="ECO:0000256" key="7">
    <source>
        <dbReference type="SAM" id="Phobius"/>
    </source>
</evidence>
<keyword evidence="5" id="KW-0175">Coiled coil</keyword>
<proteinExistence type="inferred from homology"/>
<sequence>MVKLTIVGRVSDGLPLAQGLRYVNEENGVFSFYQKQAQLLLQEISRGTFIPSKMTIHIDQNYCFNYLMKDGVVFIVLCDTSYPTKLAFHYLQDLQKEFHKFDKTLTHKITRPYSFVKFDGIIANIRRQYIDTRTQANLSKLIANRKQDIDIVTEDMSNILGRRRSSELMGRLPETPPPSSSIWGSPHLEVIALKWTPIMIISIASMVLLWASLVLTDYYVISSW</sequence>
<dbReference type="InterPro" id="IPR010908">
    <property type="entry name" value="Longin_dom"/>
</dbReference>
<evidence type="ECO:0000313" key="10">
    <source>
        <dbReference type="Proteomes" id="UP000634136"/>
    </source>
</evidence>
<keyword evidence="4" id="KW-0653">Protein transport</keyword>
<evidence type="ECO:0000256" key="3">
    <source>
        <dbReference type="ARBA" id="ARBA00008025"/>
    </source>
</evidence>
<feature type="transmembrane region" description="Helical" evidence="7">
    <location>
        <begin position="198"/>
        <end position="221"/>
    </location>
</feature>
<keyword evidence="10" id="KW-1185">Reference proteome</keyword>
<dbReference type="GO" id="GO:0015031">
    <property type="term" value="P:protein transport"/>
    <property type="evidence" value="ECO:0007669"/>
    <property type="project" value="UniProtKB-KW"/>
</dbReference>
<dbReference type="Pfam" id="PF13774">
    <property type="entry name" value="Longin"/>
    <property type="match status" value="1"/>
</dbReference>
<dbReference type="GO" id="GO:0005484">
    <property type="term" value="F:SNAP receptor activity"/>
    <property type="evidence" value="ECO:0007669"/>
    <property type="project" value="InterPro"/>
</dbReference>
<dbReference type="GO" id="GO:0006890">
    <property type="term" value="P:retrograde vesicle-mediated transport, Golgi to endoplasmic reticulum"/>
    <property type="evidence" value="ECO:0007669"/>
    <property type="project" value="InterPro"/>
</dbReference>
<comment type="subcellular location">
    <subcellularLocation>
        <location evidence="1">Endoplasmic reticulum membrane</location>
        <topology evidence="1">Single-pass type IV membrane protein</topology>
    </subcellularLocation>
    <subcellularLocation>
        <location evidence="2">Golgi apparatus membrane</location>
    </subcellularLocation>
</comment>